<dbReference type="EMBL" id="CP069109">
    <property type="protein sequence ID" value="QSS58384.1"/>
    <property type="molecule type" value="Genomic_DNA"/>
</dbReference>
<keyword evidence="1" id="KW-0378">Hydrolase</keyword>
<keyword evidence="1" id="KW-0547">Nucleotide-binding</keyword>
<sequence>MRAGKLNPTRLPGPNIALNKDIQAKQHCRFGPEQHRRAMAVNRDVSEGSLQSPQRKCSCSAEGCSGLCERPTTHERFPRCLHL</sequence>
<keyword evidence="1" id="KW-0347">Helicase</keyword>
<evidence type="ECO:0000313" key="2">
    <source>
        <dbReference type="Proteomes" id="UP000663671"/>
    </source>
</evidence>
<dbReference type="AlphaFoldDB" id="A0A8A1M140"/>
<dbReference type="GO" id="GO:0004386">
    <property type="term" value="F:helicase activity"/>
    <property type="evidence" value="ECO:0007669"/>
    <property type="project" value="UniProtKB-KW"/>
</dbReference>
<dbReference type="Proteomes" id="UP000663671">
    <property type="component" value="Chromosome 2"/>
</dbReference>
<accession>A0A8A1M140</accession>
<proteinExistence type="predicted"/>
<protein>
    <submittedName>
        <fullName evidence="1">Helicase required for RNAi-mediated heterochromatin assembly 1</fullName>
    </submittedName>
</protein>
<name>A0A8A1M140_AJECA</name>
<gene>
    <name evidence="1" type="ORF">I7I51_07808</name>
</gene>
<dbReference type="OrthoDB" id="409395at2759"/>
<reference evidence="1" key="1">
    <citation type="submission" date="2021-01" db="EMBL/GenBank/DDBJ databases">
        <title>Chromosome-level genome assembly of a human fungal pathogen reveals clustering of transcriptionally co-regulated genes.</title>
        <authorList>
            <person name="Voorhies M."/>
            <person name="Cohen S."/>
            <person name="Shea T.P."/>
            <person name="Petrus S."/>
            <person name="Munoz J.F."/>
            <person name="Poplawski S."/>
            <person name="Goldman W.E."/>
            <person name="Michael T."/>
            <person name="Cuomo C.A."/>
            <person name="Sil A."/>
            <person name="Beyhan S."/>
        </authorList>
    </citation>
    <scope>NUCLEOTIDE SEQUENCE</scope>
    <source>
        <strain evidence="1">WU24</strain>
    </source>
</reference>
<keyword evidence="1" id="KW-0067">ATP-binding</keyword>
<evidence type="ECO:0000313" key="1">
    <source>
        <dbReference type="EMBL" id="QSS58384.1"/>
    </source>
</evidence>
<organism evidence="1 2">
    <name type="scientific">Ajellomyces capsulatus</name>
    <name type="common">Darling's disease fungus</name>
    <name type="synonym">Histoplasma capsulatum</name>
    <dbReference type="NCBI Taxonomy" id="5037"/>
    <lineage>
        <taxon>Eukaryota</taxon>
        <taxon>Fungi</taxon>
        <taxon>Dikarya</taxon>
        <taxon>Ascomycota</taxon>
        <taxon>Pezizomycotina</taxon>
        <taxon>Eurotiomycetes</taxon>
        <taxon>Eurotiomycetidae</taxon>
        <taxon>Onygenales</taxon>
        <taxon>Ajellomycetaceae</taxon>
        <taxon>Histoplasma</taxon>
    </lineage>
</organism>
<dbReference type="VEuPathDB" id="FungiDB:I7I51_07808"/>